<gene>
    <name evidence="2" type="ORF">FRX31_005925</name>
</gene>
<evidence type="ECO:0000259" key="1">
    <source>
        <dbReference type="Pfam" id="PF02984"/>
    </source>
</evidence>
<dbReference type="Gene3D" id="1.10.472.10">
    <property type="entry name" value="Cyclin-like"/>
    <property type="match status" value="1"/>
</dbReference>
<proteinExistence type="predicted"/>
<evidence type="ECO:0000313" key="3">
    <source>
        <dbReference type="Proteomes" id="UP000554482"/>
    </source>
</evidence>
<protein>
    <recommendedName>
        <fullName evidence="1">Cyclin C-terminal domain-containing protein</fullName>
    </recommendedName>
</protein>
<dbReference type="SUPFAM" id="SSF47954">
    <property type="entry name" value="Cyclin-like"/>
    <property type="match status" value="1"/>
</dbReference>
<dbReference type="Proteomes" id="UP000554482">
    <property type="component" value="Unassembled WGS sequence"/>
</dbReference>
<dbReference type="AlphaFoldDB" id="A0A7J6X6P3"/>
<sequence length="194" mass="22674">MELCFCLEGHALESFLQLLRQWNHQQTNYLKTVSAKRQISEAYEDFYSNKLQQAQRKRRETEPPPRDKPLGIKVWMQSIVVGIAAVKAAVEVESNIPYTYTLARLRWRIWYSFMAELGLMHFELISYSPSMMNALAIYAAHCTMNRNNDLYKKQFKEIMEPLEASNKRYFLSSVSLEGLASWPRVTKSELHSIV</sequence>
<feature type="domain" description="Cyclin C-terminal" evidence="1">
    <location>
        <begin position="112"/>
        <end position="159"/>
    </location>
</feature>
<comment type="caution">
    <text evidence="2">The sequence shown here is derived from an EMBL/GenBank/DDBJ whole genome shotgun (WGS) entry which is preliminary data.</text>
</comment>
<dbReference type="Pfam" id="PF02984">
    <property type="entry name" value="Cyclin_C"/>
    <property type="match status" value="1"/>
</dbReference>
<reference evidence="2 3" key="1">
    <citation type="submission" date="2020-06" db="EMBL/GenBank/DDBJ databases">
        <title>Transcriptomic and genomic resources for Thalictrum thalictroides and T. hernandezii: Facilitating candidate gene discovery in an emerging model plant lineage.</title>
        <authorList>
            <person name="Arias T."/>
            <person name="Riano-Pachon D.M."/>
            <person name="Di Stilio V.S."/>
        </authorList>
    </citation>
    <scope>NUCLEOTIDE SEQUENCE [LARGE SCALE GENOMIC DNA]</scope>
    <source>
        <strain evidence="3">cv. WT478/WT964</strain>
        <tissue evidence="2">Leaves</tissue>
    </source>
</reference>
<keyword evidence="3" id="KW-1185">Reference proteome</keyword>
<name>A0A7J6X6P3_THATH</name>
<dbReference type="OrthoDB" id="5590282at2759"/>
<dbReference type="InterPro" id="IPR004367">
    <property type="entry name" value="Cyclin_C-dom"/>
</dbReference>
<accession>A0A7J6X6P3</accession>
<evidence type="ECO:0000313" key="2">
    <source>
        <dbReference type="EMBL" id="KAF5204505.1"/>
    </source>
</evidence>
<dbReference type="EMBL" id="JABWDY010005351">
    <property type="protein sequence ID" value="KAF5204505.1"/>
    <property type="molecule type" value="Genomic_DNA"/>
</dbReference>
<organism evidence="2 3">
    <name type="scientific">Thalictrum thalictroides</name>
    <name type="common">Rue-anemone</name>
    <name type="synonym">Anemone thalictroides</name>
    <dbReference type="NCBI Taxonomy" id="46969"/>
    <lineage>
        <taxon>Eukaryota</taxon>
        <taxon>Viridiplantae</taxon>
        <taxon>Streptophyta</taxon>
        <taxon>Embryophyta</taxon>
        <taxon>Tracheophyta</taxon>
        <taxon>Spermatophyta</taxon>
        <taxon>Magnoliopsida</taxon>
        <taxon>Ranunculales</taxon>
        <taxon>Ranunculaceae</taxon>
        <taxon>Thalictroideae</taxon>
        <taxon>Thalictrum</taxon>
    </lineage>
</organism>
<dbReference type="InterPro" id="IPR036915">
    <property type="entry name" value="Cyclin-like_sf"/>
</dbReference>